<gene>
    <name evidence="8" type="ORF">GCM10025751_53590</name>
</gene>
<organism evidence="8 9">
    <name type="scientific">Haladaptatus pallidirubidus</name>
    <dbReference type="NCBI Taxonomy" id="1008152"/>
    <lineage>
        <taxon>Archaea</taxon>
        <taxon>Methanobacteriati</taxon>
        <taxon>Methanobacteriota</taxon>
        <taxon>Stenosarchaea group</taxon>
        <taxon>Halobacteria</taxon>
        <taxon>Halobacteriales</taxon>
        <taxon>Haladaptataceae</taxon>
        <taxon>Haladaptatus</taxon>
    </lineage>
</organism>
<protein>
    <submittedName>
        <fullName evidence="8">AI-2E family transporter</fullName>
    </submittedName>
</protein>
<dbReference type="PANTHER" id="PTHR21716:SF4">
    <property type="entry name" value="TRANSMEMBRANE PROTEIN 245"/>
    <property type="match status" value="1"/>
</dbReference>
<dbReference type="AlphaFoldDB" id="A0AAV3URN1"/>
<evidence type="ECO:0000256" key="2">
    <source>
        <dbReference type="ARBA" id="ARBA00009773"/>
    </source>
</evidence>
<proteinExistence type="inferred from homology"/>
<dbReference type="GO" id="GO:0016020">
    <property type="term" value="C:membrane"/>
    <property type="evidence" value="ECO:0007669"/>
    <property type="project" value="UniProtKB-SubCell"/>
</dbReference>
<dbReference type="Pfam" id="PF01594">
    <property type="entry name" value="AI-2E_transport"/>
    <property type="match status" value="1"/>
</dbReference>
<dbReference type="PANTHER" id="PTHR21716">
    <property type="entry name" value="TRANSMEMBRANE PROTEIN"/>
    <property type="match status" value="1"/>
</dbReference>
<evidence type="ECO:0000256" key="4">
    <source>
        <dbReference type="ARBA" id="ARBA00022989"/>
    </source>
</evidence>
<keyword evidence="9" id="KW-1185">Reference proteome</keyword>
<comment type="similarity">
    <text evidence="2">Belongs to the autoinducer-2 exporter (AI-2E) (TC 2.A.86) family.</text>
</comment>
<reference evidence="8 9" key="1">
    <citation type="journal article" date="2019" name="Int. J. Syst. Evol. Microbiol.">
        <title>The Global Catalogue of Microorganisms (GCM) 10K type strain sequencing project: providing services to taxonomists for standard genome sequencing and annotation.</title>
        <authorList>
            <consortium name="The Broad Institute Genomics Platform"/>
            <consortium name="The Broad Institute Genome Sequencing Center for Infectious Disease"/>
            <person name="Wu L."/>
            <person name="Ma J."/>
        </authorList>
    </citation>
    <scope>NUCLEOTIDE SEQUENCE [LARGE SCALE GENOMIC DNA]</scope>
    <source>
        <strain evidence="8 9">JCM 17504</strain>
    </source>
</reference>
<name>A0AAV3URN1_9EURY</name>
<accession>A0AAV3URN1</accession>
<feature type="region of interest" description="Disordered" evidence="6">
    <location>
        <begin position="351"/>
        <end position="408"/>
    </location>
</feature>
<keyword evidence="3 7" id="KW-0812">Transmembrane</keyword>
<feature type="transmembrane region" description="Helical" evidence="7">
    <location>
        <begin position="221"/>
        <end position="241"/>
    </location>
</feature>
<feature type="transmembrane region" description="Helical" evidence="7">
    <location>
        <begin position="303"/>
        <end position="332"/>
    </location>
</feature>
<evidence type="ECO:0000256" key="1">
    <source>
        <dbReference type="ARBA" id="ARBA00004141"/>
    </source>
</evidence>
<dbReference type="Proteomes" id="UP001501729">
    <property type="component" value="Unassembled WGS sequence"/>
</dbReference>
<feature type="transmembrane region" description="Helical" evidence="7">
    <location>
        <begin position="248"/>
        <end position="264"/>
    </location>
</feature>
<feature type="transmembrane region" description="Helical" evidence="7">
    <location>
        <begin position="270"/>
        <end position="291"/>
    </location>
</feature>
<evidence type="ECO:0000313" key="8">
    <source>
        <dbReference type="EMBL" id="GAA5064254.1"/>
    </source>
</evidence>
<evidence type="ECO:0000256" key="6">
    <source>
        <dbReference type="SAM" id="MobiDB-lite"/>
    </source>
</evidence>
<feature type="transmembrane region" description="Helical" evidence="7">
    <location>
        <begin position="136"/>
        <end position="158"/>
    </location>
</feature>
<feature type="transmembrane region" description="Helical" evidence="7">
    <location>
        <begin position="193"/>
        <end position="215"/>
    </location>
</feature>
<comment type="subcellular location">
    <subcellularLocation>
        <location evidence="1">Membrane</location>
        <topology evidence="1">Multi-pass membrane protein</topology>
    </subcellularLocation>
</comment>
<evidence type="ECO:0000256" key="5">
    <source>
        <dbReference type="ARBA" id="ARBA00023136"/>
    </source>
</evidence>
<feature type="compositionally biased region" description="Polar residues" evidence="6">
    <location>
        <begin position="361"/>
        <end position="373"/>
    </location>
</feature>
<sequence length="408" mass="44525">MIFSILGVLFVYILYTYVGTIILGLFVYYATRPVYRQLTHRVGSPTLAAGLSLGMLAFPGLLLIAYTVLVSIHQVNELFGSNLDQYQLLLGPYLQRVIGTQDPQVVLQQWLSNPQQLTQYLSPQTMSKILTSAGGYLSAIVVGLLHVFIALAIAFYLLRDDQKLANWFTSQISNSDSATHAFLEAVDTDLQTIYFGNILNAFVVAIIASITYMALNVVAPPGLAIPAAVMFGLLTGLASLVPVVGMKLIYVPVGLYLAGIALVSEPLYIWFPVAFLLITATIVDGLTEIILRPYISGRNLHVGLVLFAYIFGPLLFGWYGLFLGPLLLVLFVHSTRIILSELIHGHELTPQATATDPIPNPNENWYATTNGDGSEQRDLKSPTETSAADQASPAENAKQQDESIDDSQ</sequence>
<keyword evidence="5 7" id="KW-0472">Membrane</keyword>
<evidence type="ECO:0000256" key="7">
    <source>
        <dbReference type="SAM" id="Phobius"/>
    </source>
</evidence>
<comment type="caution">
    <text evidence="8">The sequence shown here is derived from an EMBL/GenBank/DDBJ whole genome shotgun (WGS) entry which is preliminary data.</text>
</comment>
<dbReference type="EMBL" id="BAABKX010000030">
    <property type="protein sequence ID" value="GAA5064254.1"/>
    <property type="molecule type" value="Genomic_DNA"/>
</dbReference>
<evidence type="ECO:0000256" key="3">
    <source>
        <dbReference type="ARBA" id="ARBA00022692"/>
    </source>
</evidence>
<evidence type="ECO:0000313" key="9">
    <source>
        <dbReference type="Proteomes" id="UP001501729"/>
    </source>
</evidence>
<feature type="transmembrane region" description="Helical" evidence="7">
    <location>
        <begin position="51"/>
        <end position="72"/>
    </location>
</feature>
<feature type="transmembrane region" description="Helical" evidence="7">
    <location>
        <begin position="6"/>
        <end position="30"/>
    </location>
</feature>
<dbReference type="InterPro" id="IPR002549">
    <property type="entry name" value="AI-2E-like"/>
</dbReference>
<keyword evidence="4 7" id="KW-1133">Transmembrane helix</keyword>